<dbReference type="RefSeq" id="WP_129755923.1">
    <property type="nucleotide sequence ID" value="NZ_CABITY010000005.1"/>
</dbReference>
<dbReference type="Pfam" id="PF12679">
    <property type="entry name" value="ABC2_membrane_2"/>
    <property type="match status" value="1"/>
</dbReference>
<sequence>MSTEQNPVKRFVADVDTSIKNSEFADWYPIVKKEFADSIRTRALLLLSLLYVGVMVFPPIVILYTDLGESAQGASAILLTLTPQILSVLVPLTAIALAYAALSGERQSGSLKLLLSLPYTRRDVIIGKLFGRFVAIATPLAAVIVLQTLVILPELGSDLDLSNLAALTVVSLLLALAFVGLSLGASAATSTTRRSLMVAAGVWIYLYLIWDRAAGGIFTLLQEHASVEQATALKVELFVKLVSPIASYNTLLNSLSGGMSTREARIAMFRGLGGFLPTQKEQLAAQVLQDSVPWYLTDPVAVVVLLFWCLFPLFMGYRVFSEADL</sequence>
<dbReference type="PANTHER" id="PTHR43471">
    <property type="entry name" value="ABC TRANSPORTER PERMEASE"/>
    <property type="match status" value="1"/>
</dbReference>
<dbReference type="GO" id="GO:0140359">
    <property type="term" value="F:ABC-type transporter activity"/>
    <property type="evidence" value="ECO:0007669"/>
    <property type="project" value="InterPro"/>
</dbReference>
<keyword evidence="1" id="KW-1133">Transmembrane helix</keyword>
<dbReference type="GO" id="GO:0005886">
    <property type="term" value="C:plasma membrane"/>
    <property type="evidence" value="ECO:0007669"/>
    <property type="project" value="UniProtKB-SubCell"/>
</dbReference>
<comment type="caution">
    <text evidence="2">The sequence shown here is derived from an EMBL/GenBank/DDBJ whole genome shotgun (WGS) entry which is preliminary data.</text>
</comment>
<feature type="transmembrane region" description="Helical" evidence="1">
    <location>
        <begin position="300"/>
        <end position="320"/>
    </location>
</feature>
<evidence type="ECO:0000313" key="3">
    <source>
        <dbReference type="Proteomes" id="UP000293535"/>
    </source>
</evidence>
<keyword evidence="1" id="KW-0472">Membrane</keyword>
<gene>
    <name evidence="2" type="ORF">ELS20_14405</name>
</gene>
<feature type="transmembrane region" description="Helical" evidence="1">
    <location>
        <begin position="164"/>
        <end position="183"/>
    </location>
</feature>
<accession>A0A482T696</accession>
<proteinExistence type="predicted"/>
<feature type="transmembrane region" description="Helical" evidence="1">
    <location>
        <begin position="43"/>
        <end position="64"/>
    </location>
</feature>
<dbReference type="AlphaFoldDB" id="A0A482T696"/>
<dbReference type="Proteomes" id="UP000293535">
    <property type="component" value="Unassembled WGS sequence"/>
</dbReference>
<keyword evidence="1" id="KW-0812">Transmembrane</keyword>
<feature type="transmembrane region" description="Helical" evidence="1">
    <location>
        <begin position="129"/>
        <end position="152"/>
    </location>
</feature>
<feature type="transmembrane region" description="Helical" evidence="1">
    <location>
        <begin position="76"/>
        <end position="102"/>
    </location>
</feature>
<dbReference type="PANTHER" id="PTHR43471:SF1">
    <property type="entry name" value="ABC TRANSPORTER PERMEASE PROTEIN NOSY-RELATED"/>
    <property type="match status" value="1"/>
</dbReference>
<name>A0A482T696_HALHI</name>
<evidence type="ECO:0000313" key="2">
    <source>
        <dbReference type="EMBL" id="RYJ11046.1"/>
    </source>
</evidence>
<dbReference type="EMBL" id="RZIG01000002">
    <property type="protein sequence ID" value="RYJ11046.1"/>
    <property type="molecule type" value="Genomic_DNA"/>
</dbReference>
<feature type="transmembrane region" description="Helical" evidence="1">
    <location>
        <begin position="195"/>
        <end position="210"/>
    </location>
</feature>
<evidence type="ECO:0000256" key="1">
    <source>
        <dbReference type="SAM" id="Phobius"/>
    </source>
</evidence>
<protein>
    <submittedName>
        <fullName evidence="2">ABC transporter permease</fullName>
    </submittedName>
</protein>
<organism evidence="2 3">
    <name type="scientific">Haloarcula hispanica</name>
    <dbReference type="NCBI Taxonomy" id="51589"/>
    <lineage>
        <taxon>Archaea</taxon>
        <taxon>Methanobacteriati</taxon>
        <taxon>Methanobacteriota</taxon>
        <taxon>Stenosarchaea group</taxon>
        <taxon>Halobacteria</taxon>
        <taxon>Halobacteriales</taxon>
        <taxon>Haloarculaceae</taxon>
        <taxon>Haloarcula</taxon>
    </lineage>
</organism>
<reference evidence="2 3" key="1">
    <citation type="submission" date="2018-12" db="EMBL/GenBank/DDBJ databases">
        <title>Draft genome sequence of Haloarcula hispinica strain 18.1, an halophilic archaeon isolated from Chott El Jerid of Southern Tunisia.</title>
        <authorList>
            <person name="Najjari A."/>
            <person name="Ben Dhia O."/>
            <person name="Ferjani R."/>
            <person name="Mahjoubi M."/>
            <person name="Sghaier H."/>
            <person name="Elshahed M."/>
            <person name="Ouzari H.I."/>
            <person name="Cherid A."/>
            <person name="Youssef N."/>
        </authorList>
    </citation>
    <scope>NUCLEOTIDE SEQUENCE [LARGE SCALE GENOMIC DNA]</scope>
    <source>
        <strain evidence="2 3">18.1</strain>
    </source>
</reference>